<dbReference type="PROSITE" id="PS01124">
    <property type="entry name" value="HTH_ARAC_FAMILY_2"/>
    <property type="match status" value="1"/>
</dbReference>
<dbReference type="PANTHER" id="PTHR46796">
    <property type="entry name" value="HTH-TYPE TRANSCRIPTIONAL ACTIVATOR RHAS-RELATED"/>
    <property type="match status" value="1"/>
</dbReference>
<organism evidence="5 6">
    <name type="scientific">Spectribacter acetivorans</name>
    <dbReference type="NCBI Taxonomy" id="3075603"/>
    <lineage>
        <taxon>Bacteria</taxon>
        <taxon>Pseudomonadati</taxon>
        <taxon>Pseudomonadota</taxon>
        <taxon>Gammaproteobacteria</taxon>
        <taxon>Salinisphaerales</taxon>
        <taxon>Salinisphaeraceae</taxon>
        <taxon>Spectribacter</taxon>
    </lineage>
</organism>
<dbReference type="PANTHER" id="PTHR46796:SF6">
    <property type="entry name" value="ARAC SUBFAMILY"/>
    <property type="match status" value="1"/>
</dbReference>
<protein>
    <submittedName>
        <fullName evidence="5">AraC family transcriptional regulator</fullName>
    </submittedName>
</protein>
<keyword evidence="3" id="KW-0804">Transcription</keyword>
<dbReference type="InterPro" id="IPR050204">
    <property type="entry name" value="AraC_XylS_family_regulators"/>
</dbReference>
<sequence>MTEPITPDELPAWVPGRMTFNTDDLDWGGMRLRGWHYAPSDVFVPRMHDYMIVAYGRGISPMSRQCVSRWRNECVAPGNISFLSHRMQAHWRWSQDVEVTHLYLSPEQLTRVAADAFDREVSDVELHDLLKAEDGYLCGLVQQLAKEARCPGLGGRLFAEAVLNQACVHILRHYADVAFREPGGAGGGLSPRQRRQLLEYIHANLHRNMALSELAGVAGLSVYAFARRFRAAFGAPPHAFVLDQRIDAARRLLEESELPLKCVASRCGFADQSHMTRSFRRRFDRTPGQCRAARH</sequence>
<name>A0ABU3BB56_9GAMM</name>
<keyword evidence="2" id="KW-0238">DNA-binding</keyword>
<evidence type="ECO:0000256" key="3">
    <source>
        <dbReference type="ARBA" id="ARBA00023163"/>
    </source>
</evidence>
<proteinExistence type="predicted"/>
<comment type="caution">
    <text evidence="5">The sequence shown here is derived from an EMBL/GenBank/DDBJ whole genome shotgun (WGS) entry which is preliminary data.</text>
</comment>
<reference evidence="5 6" key="1">
    <citation type="submission" date="2023-09" db="EMBL/GenBank/DDBJ databases">
        <authorList>
            <person name="Rey-Velasco X."/>
        </authorList>
    </citation>
    <scope>NUCLEOTIDE SEQUENCE [LARGE SCALE GENOMIC DNA]</scope>
    <source>
        <strain evidence="5 6">P385</strain>
    </source>
</reference>
<dbReference type="EMBL" id="JAVRHY010000005">
    <property type="protein sequence ID" value="MDT0618211.1"/>
    <property type="molecule type" value="Genomic_DNA"/>
</dbReference>
<dbReference type="RefSeq" id="WP_311658289.1">
    <property type="nucleotide sequence ID" value="NZ_JAVRHY010000005.1"/>
</dbReference>
<evidence type="ECO:0000256" key="2">
    <source>
        <dbReference type="ARBA" id="ARBA00023125"/>
    </source>
</evidence>
<evidence type="ECO:0000259" key="4">
    <source>
        <dbReference type="PROSITE" id="PS01124"/>
    </source>
</evidence>
<accession>A0ABU3BB56</accession>
<feature type="domain" description="HTH araC/xylS-type" evidence="4">
    <location>
        <begin position="195"/>
        <end position="293"/>
    </location>
</feature>
<dbReference type="Pfam" id="PF12833">
    <property type="entry name" value="HTH_18"/>
    <property type="match status" value="1"/>
</dbReference>
<keyword evidence="1" id="KW-0805">Transcription regulation</keyword>
<keyword evidence="6" id="KW-1185">Reference proteome</keyword>
<gene>
    <name evidence="5" type="ORF">RM531_06970</name>
</gene>
<dbReference type="Proteomes" id="UP001259982">
    <property type="component" value="Unassembled WGS sequence"/>
</dbReference>
<dbReference type="SUPFAM" id="SSF46689">
    <property type="entry name" value="Homeodomain-like"/>
    <property type="match status" value="2"/>
</dbReference>
<dbReference type="Gene3D" id="1.10.10.60">
    <property type="entry name" value="Homeodomain-like"/>
    <property type="match status" value="1"/>
</dbReference>
<evidence type="ECO:0000313" key="6">
    <source>
        <dbReference type="Proteomes" id="UP001259982"/>
    </source>
</evidence>
<dbReference type="SMART" id="SM00342">
    <property type="entry name" value="HTH_ARAC"/>
    <property type="match status" value="1"/>
</dbReference>
<dbReference type="InterPro" id="IPR009057">
    <property type="entry name" value="Homeodomain-like_sf"/>
</dbReference>
<dbReference type="InterPro" id="IPR018060">
    <property type="entry name" value="HTH_AraC"/>
</dbReference>
<evidence type="ECO:0000313" key="5">
    <source>
        <dbReference type="EMBL" id="MDT0618211.1"/>
    </source>
</evidence>
<evidence type="ECO:0000256" key="1">
    <source>
        <dbReference type="ARBA" id="ARBA00023015"/>
    </source>
</evidence>